<sequence length="473" mass="53390">MFQKFLILFVCVFTATSSFAKGISPYLPLNLSPEIELMIEKAFALTQGVPLSKPYKAADLQRSIKQISDTHPQLYQQLKHYLSRFEQVRGITHKSATLSVTNNADKAIPNSRNIEVSSNLEVSLGGFSFFSPYVYIATGSVWSEQADLTHFNTHIGFGYEYAQVELGYREHWFSPFVDGAMILSTHAKPSPSITISNSTAISHWKIRYEVFYSELEEVSGIVLGNQSFPGKPKLAGIHLSLVPLDNWTLGVSRVAQFGGGQRKVGFSDVIQAIFNPAGIDNVGDYEGDDPNFEFGNQLASVTSKVNFNWGMPISVYAEIGAEDTEGEKNYKLGNESFSFGLFLPMFTDKMSLRYEFNRWSTAWYVHHLYEQGYTNEGQVIGHWAGGERDLSMDTPAQVHAVNLAWQLSSKQILDTTIRHIKNENEEDFSYKAGIEINMRYSHATQYGFLGFELYLGRDVFNHDFGRLSGFYRW</sequence>
<evidence type="ECO:0000313" key="3">
    <source>
        <dbReference type="Proteomes" id="UP000006327"/>
    </source>
</evidence>
<organism evidence="2 3">
    <name type="scientific">Paraglaciecola arctica BSs20135</name>
    <dbReference type="NCBI Taxonomy" id="493475"/>
    <lineage>
        <taxon>Bacteria</taxon>
        <taxon>Pseudomonadati</taxon>
        <taxon>Pseudomonadota</taxon>
        <taxon>Gammaproteobacteria</taxon>
        <taxon>Alteromonadales</taxon>
        <taxon>Alteromonadaceae</taxon>
        <taxon>Paraglaciecola</taxon>
    </lineage>
</organism>
<keyword evidence="3" id="KW-1185">Reference proteome</keyword>
<evidence type="ECO:0000256" key="1">
    <source>
        <dbReference type="SAM" id="SignalP"/>
    </source>
</evidence>
<dbReference type="eggNOG" id="COG1629">
    <property type="taxonomic scope" value="Bacteria"/>
</dbReference>
<reference evidence="2 3" key="1">
    <citation type="journal article" date="2017" name="Antonie Van Leeuwenhoek">
        <title>Rhizobium rhizosphaerae sp. nov., a novel species isolated from rice rhizosphere.</title>
        <authorList>
            <person name="Zhao J.J."/>
            <person name="Zhang J."/>
            <person name="Zhang R.J."/>
            <person name="Zhang C.W."/>
            <person name="Yin H.Q."/>
            <person name="Zhang X.X."/>
        </authorList>
    </citation>
    <scope>NUCLEOTIDE SEQUENCE [LARGE SCALE GENOMIC DNA]</scope>
    <source>
        <strain evidence="2 3">BSs20135</strain>
    </source>
</reference>
<dbReference type="Proteomes" id="UP000006327">
    <property type="component" value="Unassembled WGS sequence"/>
</dbReference>
<dbReference type="Gene3D" id="2.40.160.130">
    <property type="entry name" value="Capsule assembly protein Wzi"/>
    <property type="match status" value="1"/>
</dbReference>
<keyword evidence="1" id="KW-0732">Signal</keyword>
<gene>
    <name evidence="2" type="ORF">GARC_4986</name>
</gene>
<feature type="signal peptide" evidence="1">
    <location>
        <begin position="1"/>
        <end position="20"/>
    </location>
</feature>
<dbReference type="RefSeq" id="WP_007625393.1">
    <property type="nucleotide sequence ID" value="NZ_BAEO01000065.1"/>
</dbReference>
<evidence type="ECO:0000313" key="2">
    <source>
        <dbReference type="EMBL" id="GAC21921.1"/>
    </source>
</evidence>
<dbReference type="STRING" id="493475.GARC_4986"/>
<protein>
    <recommendedName>
        <fullName evidence="4">Capsule assembly protein Wzi</fullName>
    </recommendedName>
</protein>
<evidence type="ECO:0008006" key="4">
    <source>
        <dbReference type="Google" id="ProtNLM"/>
    </source>
</evidence>
<name>K6YDA6_9ALTE</name>
<dbReference type="Pfam" id="PF14052">
    <property type="entry name" value="Caps_assemb_Wzi"/>
    <property type="match status" value="1"/>
</dbReference>
<dbReference type="AlphaFoldDB" id="K6YDA6"/>
<dbReference type="InterPro" id="IPR026950">
    <property type="entry name" value="Caps_assemb_Wzi"/>
</dbReference>
<dbReference type="OrthoDB" id="6376030at2"/>
<comment type="caution">
    <text evidence="2">The sequence shown here is derived from an EMBL/GenBank/DDBJ whole genome shotgun (WGS) entry which is preliminary data.</text>
</comment>
<accession>K6YDA6</accession>
<dbReference type="EMBL" id="BAEO01000065">
    <property type="protein sequence ID" value="GAC21921.1"/>
    <property type="molecule type" value="Genomic_DNA"/>
</dbReference>
<dbReference type="InterPro" id="IPR038636">
    <property type="entry name" value="Wzi_sf"/>
</dbReference>
<feature type="chain" id="PRO_5003901057" description="Capsule assembly protein Wzi" evidence="1">
    <location>
        <begin position="21"/>
        <end position="473"/>
    </location>
</feature>
<proteinExistence type="predicted"/>